<accession>A0AAD9K0H4</accession>
<name>A0AAD9K0H4_RIDPI</name>
<reference evidence="1" key="1">
    <citation type="journal article" date="2023" name="Mol. Biol. Evol.">
        <title>Third-Generation Sequencing Reveals the Adaptive Role of the Epigenome in Three Deep-Sea Polychaetes.</title>
        <authorList>
            <person name="Perez M."/>
            <person name="Aroh O."/>
            <person name="Sun Y."/>
            <person name="Lan Y."/>
            <person name="Juniper S.K."/>
            <person name="Young C.R."/>
            <person name="Angers B."/>
            <person name="Qian P.Y."/>
        </authorList>
    </citation>
    <scope>NUCLEOTIDE SEQUENCE</scope>
    <source>
        <strain evidence="1">R07B-5</strain>
    </source>
</reference>
<dbReference type="Proteomes" id="UP001209878">
    <property type="component" value="Unassembled WGS sequence"/>
</dbReference>
<proteinExistence type="predicted"/>
<gene>
    <name evidence="1" type="ORF">NP493_1557g00007</name>
</gene>
<sequence length="168" mass="18737">MLDKKSSKKKNREESFEQRSVVVVSNFYSIVANSTCNSPQQRTYDVNNTVVMTKCSAVKNGLFDGSFIEIKLPEKPEKTAVVLGIRNHSNSDRRGNSAQHLPHDDCVKSTKRDKTEMCVKTRTVQVKVLKEDVDLGDDCVYVLPSLWFNLAANRSVASGDAGTLLLRV</sequence>
<dbReference type="AlphaFoldDB" id="A0AAD9K0H4"/>
<evidence type="ECO:0000313" key="1">
    <source>
        <dbReference type="EMBL" id="KAK2161833.1"/>
    </source>
</evidence>
<protein>
    <submittedName>
        <fullName evidence="1">Uncharacterized protein</fullName>
    </submittedName>
</protein>
<keyword evidence="2" id="KW-1185">Reference proteome</keyword>
<dbReference type="EMBL" id="JAODUO010001557">
    <property type="protein sequence ID" value="KAK2161833.1"/>
    <property type="molecule type" value="Genomic_DNA"/>
</dbReference>
<organism evidence="1 2">
    <name type="scientific">Ridgeia piscesae</name>
    <name type="common">Tubeworm</name>
    <dbReference type="NCBI Taxonomy" id="27915"/>
    <lineage>
        <taxon>Eukaryota</taxon>
        <taxon>Metazoa</taxon>
        <taxon>Spiralia</taxon>
        <taxon>Lophotrochozoa</taxon>
        <taxon>Annelida</taxon>
        <taxon>Polychaeta</taxon>
        <taxon>Sedentaria</taxon>
        <taxon>Canalipalpata</taxon>
        <taxon>Sabellida</taxon>
        <taxon>Siboglinidae</taxon>
        <taxon>Ridgeia</taxon>
    </lineage>
</organism>
<comment type="caution">
    <text evidence="1">The sequence shown here is derived from an EMBL/GenBank/DDBJ whole genome shotgun (WGS) entry which is preliminary data.</text>
</comment>
<evidence type="ECO:0000313" key="2">
    <source>
        <dbReference type="Proteomes" id="UP001209878"/>
    </source>
</evidence>